<proteinExistence type="predicted"/>
<evidence type="ECO:0000256" key="1">
    <source>
        <dbReference type="SAM" id="MobiDB-lite"/>
    </source>
</evidence>
<evidence type="ECO:0000313" key="3">
    <source>
        <dbReference type="Proteomes" id="UP001243364"/>
    </source>
</evidence>
<dbReference type="Proteomes" id="UP001243364">
    <property type="component" value="Unassembled WGS sequence"/>
</dbReference>
<evidence type="ECO:0000313" key="2">
    <source>
        <dbReference type="EMBL" id="MDQ0683852.1"/>
    </source>
</evidence>
<protein>
    <submittedName>
        <fullName evidence="2">Uncharacterized protein</fullName>
    </submittedName>
</protein>
<gene>
    <name evidence="2" type="ORF">QFZ56_002815</name>
</gene>
<name>A0ABU0PZN7_STRAH</name>
<keyword evidence="3" id="KW-1185">Reference proteome</keyword>
<sequence>MSINEHSQGNQDLAGIKIDVLTTTGQVFEIICTASQVAGRATLTCPDPAFPTLAWQPLNSPEPGNNDSLRRAT</sequence>
<dbReference type="EMBL" id="JAUSYA010000001">
    <property type="protein sequence ID" value="MDQ0683852.1"/>
    <property type="molecule type" value="Genomic_DNA"/>
</dbReference>
<organism evidence="2 3">
    <name type="scientific">Streptomyces achromogenes</name>
    <dbReference type="NCBI Taxonomy" id="67255"/>
    <lineage>
        <taxon>Bacteria</taxon>
        <taxon>Bacillati</taxon>
        <taxon>Actinomycetota</taxon>
        <taxon>Actinomycetes</taxon>
        <taxon>Kitasatosporales</taxon>
        <taxon>Streptomycetaceae</taxon>
        <taxon>Streptomyces</taxon>
    </lineage>
</organism>
<dbReference type="RefSeq" id="WP_307042917.1">
    <property type="nucleotide sequence ID" value="NZ_JAUSYA010000001.1"/>
</dbReference>
<comment type="caution">
    <text evidence="2">The sequence shown here is derived from an EMBL/GenBank/DDBJ whole genome shotgun (WGS) entry which is preliminary data.</text>
</comment>
<accession>A0ABU0PZN7</accession>
<reference evidence="2 3" key="1">
    <citation type="submission" date="2023-07" db="EMBL/GenBank/DDBJ databases">
        <title>Comparative genomics of wheat-associated soil bacteria to identify genetic determinants of phenazine resistance.</title>
        <authorList>
            <person name="Mouncey N."/>
        </authorList>
    </citation>
    <scope>NUCLEOTIDE SEQUENCE [LARGE SCALE GENOMIC DNA]</scope>
    <source>
        <strain evidence="2 3">W4I19-2</strain>
    </source>
</reference>
<feature type="region of interest" description="Disordered" evidence="1">
    <location>
        <begin position="50"/>
        <end position="73"/>
    </location>
</feature>
<feature type="compositionally biased region" description="Polar residues" evidence="1">
    <location>
        <begin position="57"/>
        <end position="67"/>
    </location>
</feature>